<name>A0A0N5ARX9_9BILA</name>
<sequence length="85" mass="9051">MNLNKCEFFEAVLNSIKSVEENKIIEGNWIRKLSLLLGIFGLFFFLEYFGNWRLSGGNGSGSGSSGGSGDGGGGATCYFLNATAL</sequence>
<reference evidence="3" key="1">
    <citation type="submission" date="2017-02" db="UniProtKB">
        <authorList>
            <consortium name="WormBaseParasite"/>
        </authorList>
    </citation>
    <scope>IDENTIFICATION</scope>
</reference>
<proteinExistence type="predicted"/>
<keyword evidence="2" id="KW-1185">Reference proteome</keyword>
<dbReference type="WBParaSite" id="SMUV_0000752401-mRNA-1">
    <property type="protein sequence ID" value="SMUV_0000752401-mRNA-1"/>
    <property type="gene ID" value="SMUV_0000752401"/>
</dbReference>
<evidence type="ECO:0000313" key="3">
    <source>
        <dbReference type="WBParaSite" id="SMUV_0000752401-mRNA-1"/>
    </source>
</evidence>
<keyword evidence="1" id="KW-1133">Transmembrane helix</keyword>
<dbReference type="AlphaFoldDB" id="A0A0N5ARX9"/>
<evidence type="ECO:0000313" key="2">
    <source>
        <dbReference type="Proteomes" id="UP000046393"/>
    </source>
</evidence>
<evidence type="ECO:0000256" key="1">
    <source>
        <dbReference type="SAM" id="Phobius"/>
    </source>
</evidence>
<keyword evidence="1" id="KW-0812">Transmembrane</keyword>
<feature type="transmembrane region" description="Helical" evidence="1">
    <location>
        <begin position="33"/>
        <end position="50"/>
    </location>
</feature>
<organism evidence="2 3">
    <name type="scientific">Syphacia muris</name>
    <dbReference type="NCBI Taxonomy" id="451379"/>
    <lineage>
        <taxon>Eukaryota</taxon>
        <taxon>Metazoa</taxon>
        <taxon>Ecdysozoa</taxon>
        <taxon>Nematoda</taxon>
        <taxon>Chromadorea</taxon>
        <taxon>Rhabditida</taxon>
        <taxon>Spirurina</taxon>
        <taxon>Oxyuridomorpha</taxon>
        <taxon>Oxyuroidea</taxon>
        <taxon>Oxyuridae</taxon>
        <taxon>Syphacia</taxon>
    </lineage>
</organism>
<accession>A0A0N5ARX9</accession>
<keyword evidence="1" id="KW-0472">Membrane</keyword>
<dbReference type="Proteomes" id="UP000046393">
    <property type="component" value="Unplaced"/>
</dbReference>
<protein>
    <submittedName>
        <fullName evidence="3">Uncharacterized protein</fullName>
    </submittedName>
</protein>